<feature type="compositionally biased region" description="Polar residues" evidence="1">
    <location>
        <begin position="65"/>
        <end position="78"/>
    </location>
</feature>
<accession>A0A2A2J256</accession>
<evidence type="ECO:0000313" key="4">
    <source>
        <dbReference type="Proteomes" id="UP000218231"/>
    </source>
</evidence>
<comment type="caution">
    <text evidence="3">The sequence shown here is derived from an EMBL/GenBank/DDBJ whole genome shotgun (WGS) entry which is preliminary data.</text>
</comment>
<feature type="region of interest" description="Disordered" evidence="1">
    <location>
        <begin position="26"/>
        <end position="78"/>
    </location>
</feature>
<sequence>MRLPRLVFYSCLILGAIAIGDVTTSAASPAKVSGPNTTTTSTTPPTTPKDTTILEAKATEDDEGSQGSHSSQGNLETA</sequence>
<protein>
    <submittedName>
        <fullName evidence="3">Uncharacterized protein</fullName>
    </submittedName>
</protein>
<evidence type="ECO:0000313" key="3">
    <source>
        <dbReference type="EMBL" id="PAV55898.1"/>
    </source>
</evidence>
<dbReference type="EMBL" id="LIAE01010743">
    <property type="protein sequence ID" value="PAV55898.1"/>
    <property type="molecule type" value="Genomic_DNA"/>
</dbReference>
<gene>
    <name evidence="3" type="ORF">WR25_13814</name>
</gene>
<evidence type="ECO:0000256" key="2">
    <source>
        <dbReference type="SAM" id="SignalP"/>
    </source>
</evidence>
<dbReference type="Proteomes" id="UP000218231">
    <property type="component" value="Unassembled WGS sequence"/>
</dbReference>
<feature type="signal peptide" evidence="2">
    <location>
        <begin position="1"/>
        <end position="18"/>
    </location>
</feature>
<organism evidence="3 4">
    <name type="scientific">Diploscapter pachys</name>
    <dbReference type="NCBI Taxonomy" id="2018661"/>
    <lineage>
        <taxon>Eukaryota</taxon>
        <taxon>Metazoa</taxon>
        <taxon>Ecdysozoa</taxon>
        <taxon>Nematoda</taxon>
        <taxon>Chromadorea</taxon>
        <taxon>Rhabditida</taxon>
        <taxon>Rhabditina</taxon>
        <taxon>Rhabditomorpha</taxon>
        <taxon>Rhabditoidea</taxon>
        <taxon>Rhabditidae</taxon>
        <taxon>Diploscapter</taxon>
    </lineage>
</organism>
<name>A0A2A2J256_9BILA</name>
<feature type="chain" id="PRO_5012087413" evidence="2">
    <location>
        <begin position="19"/>
        <end position="78"/>
    </location>
</feature>
<evidence type="ECO:0000256" key="1">
    <source>
        <dbReference type="SAM" id="MobiDB-lite"/>
    </source>
</evidence>
<proteinExistence type="predicted"/>
<keyword evidence="2" id="KW-0732">Signal</keyword>
<feature type="compositionally biased region" description="Low complexity" evidence="1">
    <location>
        <begin position="35"/>
        <end position="51"/>
    </location>
</feature>
<keyword evidence="4" id="KW-1185">Reference proteome</keyword>
<dbReference type="AlphaFoldDB" id="A0A2A2J256"/>
<reference evidence="3 4" key="1">
    <citation type="journal article" date="2017" name="Curr. Biol.">
        <title>Genome architecture and evolution of a unichromosomal asexual nematode.</title>
        <authorList>
            <person name="Fradin H."/>
            <person name="Zegar C."/>
            <person name="Gutwein M."/>
            <person name="Lucas J."/>
            <person name="Kovtun M."/>
            <person name="Corcoran D."/>
            <person name="Baugh L.R."/>
            <person name="Kiontke K."/>
            <person name="Gunsalus K."/>
            <person name="Fitch D.H."/>
            <person name="Piano F."/>
        </authorList>
    </citation>
    <scope>NUCLEOTIDE SEQUENCE [LARGE SCALE GENOMIC DNA]</scope>
    <source>
        <strain evidence="3">PF1309</strain>
    </source>
</reference>